<sequence>MIFNLAIIPLLFTLAGYAVGAPITKRCSISDINGVVTEDNSGGGECEASVSGVSVSSGTGNVANAGSSNGGHHADALKHAFDAPIIKRCSITDINGVVTEDNSGGGECEASVNGVSVSSGSGNVANAGTKNGGDPADASTGKHHDAFGAPITKRCSITDINGVVTEDNSGGGECETSVNGVSVSSGSGNVANGAGASNGHHGGDFADEFKNAFGN</sequence>
<feature type="chain" id="PRO_5042240869" evidence="1">
    <location>
        <begin position="21"/>
        <end position="215"/>
    </location>
</feature>
<feature type="signal peptide" evidence="1">
    <location>
        <begin position="1"/>
        <end position="20"/>
    </location>
</feature>
<evidence type="ECO:0000313" key="3">
    <source>
        <dbReference type="Proteomes" id="UP001219525"/>
    </source>
</evidence>
<accession>A0AAD6VCD6</accession>
<keyword evidence="3" id="KW-1185">Reference proteome</keyword>
<name>A0AAD6VCD6_9AGAR</name>
<proteinExistence type="predicted"/>
<protein>
    <submittedName>
        <fullName evidence="2">Uncharacterized protein</fullName>
    </submittedName>
</protein>
<evidence type="ECO:0000313" key="2">
    <source>
        <dbReference type="EMBL" id="KAJ7208963.1"/>
    </source>
</evidence>
<dbReference type="EMBL" id="JARJCW010000032">
    <property type="protein sequence ID" value="KAJ7208963.1"/>
    <property type="molecule type" value="Genomic_DNA"/>
</dbReference>
<dbReference type="AlphaFoldDB" id="A0AAD6VCD6"/>
<reference evidence="2" key="1">
    <citation type="submission" date="2023-03" db="EMBL/GenBank/DDBJ databases">
        <title>Massive genome expansion in bonnet fungi (Mycena s.s.) driven by repeated elements and novel gene families across ecological guilds.</title>
        <authorList>
            <consortium name="Lawrence Berkeley National Laboratory"/>
            <person name="Harder C.B."/>
            <person name="Miyauchi S."/>
            <person name="Viragh M."/>
            <person name="Kuo A."/>
            <person name="Thoen E."/>
            <person name="Andreopoulos B."/>
            <person name="Lu D."/>
            <person name="Skrede I."/>
            <person name="Drula E."/>
            <person name="Henrissat B."/>
            <person name="Morin E."/>
            <person name="Kohler A."/>
            <person name="Barry K."/>
            <person name="LaButti K."/>
            <person name="Morin E."/>
            <person name="Salamov A."/>
            <person name="Lipzen A."/>
            <person name="Mereny Z."/>
            <person name="Hegedus B."/>
            <person name="Baldrian P."/>
            <person name="Stursova M."/>
            <person name="Weitz H."/>
            <person name="Taylor A."/>
            <person name="Grigoriev I.V."/>
            <person name="Nagy L.G."/>
            <person name="Martin F."/>
            <person name="Kauserud H."/>
        </authorList>
    </citation>
    <scope>NUCLEOTIDE SEQUENCE</scope>
    <source>
        <strain evidence="2">9144</strain>
    </source>
</reference>
<evidence type="ECO:0000256" key="1">
    <source>
        <dbReference type="SAM" id="SignalP"/>
    </source>
</evidence>
<comment type="caution">
    <text evidence="2">The sequence shown here is derived from an EMBL/GenBank/DDBJ whole genome shotgun (WGS) entry which is preliminary data.</text>
</comment>
<gene>
    <name evidence="2" type="ORF">GGX14DRAFT_566665</name>
</gene>
<keyword evidence="1" id="KW-0732">Signal</keyword>
<organism evidence="2 3">
    <name type="scientific">Mycena pura</name>
    <dbReference type="NCBI Taxonomy" id="153505"/>
    <lineage>
        <taxon>Eukaryota</taxon>
        <taxon>Fungi</taxon>
        <taxon>Dikarya</taxon>
        <taxon>Basidiomycota</taxon>
        <taxon>Agaricomycotina</taxon>
        <taxon>Agaricomycetes</taxon>
        <taxon>Agaricomycetidae</taxon>
        <taxon>Agaricales</taxon>
        <taxon>Marasmiineae</taxon>
        <taxon>Mycenaceae</taxon>
        <taxon>Mycena</taxon>
    </lineage>
</organism>
<dbReference type="Proteomes" id="UP001219525">
    <property type="component" value="Unassembled WGS sequence"/>
</dbReference>